<dbReference type="RefSeq" id="XP_019731141.1">
    <property type="nucleotide sequence ID" value="XM_019875582.1"/>
</dbReference>
<evidence type="ECO:0000256" key="3">
    <source>
        <dbReference type="SAM" id="SignalP"/>
    </source>
</evidence>
<dbReference type="PRINTS" id="PR00005">
    <property type="entry name" value="APPLEDOMAIN"/>
</dbReference>
<dbReference type="PROSITE" id="PS00495">
    <property type="entry name" value="APPLE"/>
    <property type="match status" value="1"/>
</dbReference>
<dbReference type="Proteomes" id="UP000264820">
    <property type="component" value="Unplaced"/>
</dbReference>
<dbReference type="SUPFAM" id="SSF57414">
    <property type="entry name" value="Hairpin loop containing domain-like"/>
    <property type="match status" value="1"/>
</dbReference>
<dbReference type="CDD" id="cd01100">
    <property type="entry name" value="APPLE_Factor_XI_like"/>
    <property type="match status" value="3"/>
</dbReference>
<evidence type="ECO:0000313" key="6">
    <source>
        <dbReference type="Proteomes" id="UP000264820"/>
    </source>
</evidence>
<dbReference type="SMART" id="SM00223">
    <property type="entry name" value="APPLE"/>
    <property type="match status" value="4"/>
</dbReference>
<feature type="chain" id="PRO_5018725927" evidence="3">
    <location>
        <begin position="20"/>
        <end position="370"/>
    </location>
</feature>
<keyword evidence="3" id="KW-0732">Signal</keyword>
<dbReference type="GeneID" id="109519192"/>
<organism evidence="5 6">
    <name type="scientific">Hippocampus comes</name>
    <name type="common">Tiger tail seahorse</name>
    <dbReference type="NCBI Taxonomy" id="109280"/>
    <lineage>
        <taxon>Eukaryota</taxon>
        <taxon>Metazoa</taxon>
        <taxon>Chordata</taxon>
        <taxon>Craniata</taxon>
        <taxon>Vertebrata</taxon>
        <taxon>Euteleostomi</taxon>
        <taxon>Actinopterygii</taxon>
        <taxon>Neopterygii</taxon>
        <taxon>Teleostei</taxon>
        <taxon>Neoteleostei</taxon>
        <taxon>Acanthomorphata</taxon>
        <taxon>Syngnathiaria</taxon>
        <taxon>Syngnathiformes</taxon>
        <taxon>Syngnathoidei</taxon>
        <taxon>Syngnathidae</taxon>
        <taxon>Hippocampus</taxon>
    </lineage>
</organism>
<evidence type="ECO:0000256" key="1">
    <source>
        <dbReference type="ARBA" id="ARBA00022737"/>
    </source>
</evidence>
<reference evidence="5" key="1">
    <citation type="submission" date="2025-08" db="UniProtKB">
        <authorList>
            <consortium name="Ensembl"/>
        </authorList>
    </citation>
    <scope>IDENTIFICATION</scope>
</reference>
<dbReference type="GO" id="GO:0006508">
    <property type="term" value="P:proteolysis"/>
    <property type="evidence" value="ECO:0007669"/>
    <property type="project" value="InterPro"/>
</dbReference>
<name>A0A3Q3D5K9_HIPCM</name>
<evidence type="ECO:0000259" key="4">
    <source>
        <dbReference type="PROSITE" id="PS50948"/>
    </source>
</evidence>
<keyword evidence="1" id="KW-0677">Repeat</keyword>
<feature type="signal peptide" evidence="3">
    <location>
        <begin position="1"/>
        <end position="19"/>
    </location>
</feature>
<dbReference type="Ensembl" id="ENSHCOT00000008926.1">
    <property type="protein sequence ID" value="ENSHCOP00000003324.1"/>
    <property type="gene ID" value="ENSHCOG00000004634.1"/>
</dbReference>
<dbReference type="GeneTree" id="ENSGT00940000158569"/>
<dbReference type="AlphaFoldDB" id="A0A3Q3D5K9"/>
<feature type="domain" description="Apple" evidence="4">
    <location>
        <begin position="112"/>
        <end position="195"/>
    </location>
</feature>
<feature type="domain" description="Apple" evidence="4">
    <location>
        <begin position="205"/>
        <end position="279"/>
    </location>
</feature>
<evidence type="ECO:0000313" key="5">
    <source>
        <dbReference type="Ensembl" id="ENSHCOP00000003324.1"/>
    </source>
</evidence>
<dbReference type="PANTHER" id="PTHR33946">
    <property type="match status" value="1"/>
</dbReference>
<reference evidence="5" key="2">
    <citation type="submission" date="2025-09" db="UniProtKB">
        <authorList>
            <consortium name="Ensembl"/>
        </authorList>
    </citation>
    <scope>IDENTIFICATION</scope>
</reference>
<dbReference type="Gene3D" id="3.50.4.10">
    <property type="entry name" value="Hepatocyte Growth Factor"/>
    <property type="match status" value="4"/>
</dbReference>
<proteinExistence type="predicted"/>
<feature type="domain" description="Apple" evidence="4">
    <location>
        <begin position="22"/>
        <end position="105"/>
    </location>
</feature>
<dbReference type="InterPro" id="IPR000177">
    <property type="entry name" value="Apple"/>
</dbReference>
<dbReference type="OrthoDB" id="9448935at2759"/>
<keyword evidence="6" id="KW-1185">Reference proteome</keyword>
<sequence length="370" mass="42012">MEALFILISVLASCSLSFSQECQRELLENIDFPGTDIKHEYSPDVHHCQQLCTQYPSCLFFTFLRADWTNDKRHFYCYLKSTPSGQPKVQKVLSGVTSGYSLKPCGPNPQPCLSRVYPNVDFLGADYRTLFTSDYEECQRVCTKDPFCQFFTFINGVFTPENYRYKCHLKFSWTLPRTLNVNRKSGVVSGFSHSVQFSEPSDTPCSMKLFPSTDIVGGTLESQFAGTPEHCLALCSAHPRCTYFSFESNSFTCRLKNNANELVIQAKEGVTSGIATHFCQQNSDWAKTALEGVDFQGSDIRFELLDDAETCQKTCSIDQNCQFYTYVDDSFHDSAYRRRCYLKRFTTMPAPPKVSKLTNVVSGFTLRNCI</sequence>
<dbReference type="KEGG" id="hcq:109519192"/>
<dbReference type="PROSITE" id="PS50948">
    <property type="entry name" value="PAN"/>
    <property type="match status" value="3"/>
</dbReference>
<dbReference type="PANTHER" id="PTHR33946:SF4">
    <property type="entry name" value="COAGULATION FACTOR XI"/>
    <property type="match status" value="1"/>
</dbReference>
<protein>
    <submittedName>
        <fullName evidence="5">Coagulation factor XI-like</fullName>
    </submittedName>
</protein>
<accession>A0A3Q3D5K9</accession>
<dbReference type="GO" id="GO:0005576">
    <property type="term" value="C:extracellular region"/>
    <property type="evidence" value="ECO:0007669"/>
    <property type="project" value="InterPro"/>
</dbReference>
<dbReference type="InterPro" id="IPR003609">
    <property type="entry name" value="Pan_app"/>
</dbReference>
<evidence type="ECO:0000256" key="2">
    <source>
        <dbReference type="ARBA" id="ARBA00023157"/>
    </source>
</evidence>
<dbReference type="Pfam" id="PF00024">
    <property type="entry name" value="PAN_1"/>
    <property type="match status" value="4"/>
</dbReference>
<keyword evidence="2" id="KW-1015">Disulfide bond</keyword>
<dbReference type="STRING" id="109280.ENSHCOP00000003324"/>